<reference evidence="2 3" key="1">
    <citation type="journal article" date="2008" name="Nature">
        <title>The Phaeodactylum genome reveals the evolutionary history of diatom genomes.</title>
        <authorList>
            <person name="Bowler C."/>
            <person name="Allen A.E."/>
            <person name="Badger J.H."/>
            <person name="Grimwood J."/>
            <person name="Jabbari K."/>
            <person name="Kuo A."/>
            <person name="Maheswari U."/>
            <person name="Martens C."/>
            <person name="Maumus F."/>
            <person name="Otillar R.P."/>
            <person name="Rayko E."/>
            <person name="Salamov A."/>
            <person name="Vandepoele K."/>
            <person name="Beszteri B."/>
            <person name="Gruber A."/>
            <person name="Heijde M."/>
            <person name="Katinka M."/>
            <person name="Mock T."/>
            <person name="Valentin K."/>
            <person name="Verret F."/>
            <person name="Berges J.A."/>
            <person name="Brownlee C."/>
            <person name="Cadoret J.P."/>
            <person name="Chiovitti A."/>
            <person name="Choi C.J."/>
            <person name="Coesel S."/>
            <person name="De Martino A."/>
            <person name="Detter J.C."/>
            <person name="Durkin C."/>
            <person name="Falciatore A."/>
            <person name="Fournet J."/>
            <person name="Haruta M."/>
            <person name="Huysman M.J."/>
            <person name="Jenkins B.D."/>
            <person name="Jiroutova K."/>
            <person name="Jorgensen R.E."/>
            <person name="Joubert Y."/>
            <person name="Kaplan A."/>
            <person name="Kroger N."/>
            <person name="Kroth P.G."/>
            <person name="La Roche J."/>
            <person name="Lindquist E."/>
            <person name="Lommer M."/>
            <person name="Martin-Jezequel V."/>
            <person name="Lopez P.J."/>
            <person name="Lucas S."/>
            <person name="Mangogna M."/>
            <person name="McGinnis K."/>
            <person name="Medlin L.K."/>
            <person name="Montsant A."/>
            <person name="Oudot-Le Secq M.P."/>
            <person name="Napoli C."/>
            <person name="Obornik M."/>
            <person name="Parker M.S."/>
            <person name="Petit J.L."/>
            <person name="Porcel B.M."/>
            <person name="Poulsen N."/>
            <person name="Robison M."/>
            <person name="Rychlewski L."/>
            <person name="Rynearson T.A."/>
            <person name="Schmutz J."/>
            <person name="Shapiro H."/>
            <person name="Siaut M."/>
            <person name="Stanley M."/>
            <person name="Sussman M.R."/>
            <person name="Taylor A.R."/>
            <person name="Vardi A."/>
            <person name="von Dassow P."/>
            <person name="Vyverman W."/>
            <person name="Willis A."/>
            <person name="Wyrwicz L.S."/>
            <person name="Rokhsar D.S."/>
            <person name="Weissenbach J."/>
            <person name="Armbrust E.V."/>
            <person name="Green B.R."/>
            <person name="Van de Peer Y."/>
            <person name="Grigoriev I.V."/>
        </authorList>
    </citation>
    <scope>NUCLEOTIDE SEQUENCE [LARGE SCALE GENOMIC DNA]</scope>
    <source>
        <strain evidence="2 3">CCAP 1055/1</strain>
    </source>
</reference>
<dbReference type="HOGENOM" id="CLU_867302_0_0_1"/>
<evidence type="ECO:0000313" key="2">
    <source>
        <dbReference type="EMBL" id="EEC46738.1"/>
    </source>
</evidence>
<evidence type="ECO:0000256" key="1">
    <source>
        <dbReference type="SAM" id="MobiDB-lite"/>
    </source>
</evidence>
<dbReference type="InParanoid" id="B7G2Y9"/>
<feature type="region of interest" description="Disordered" evidence="1">
    <location>
        <begin position="218"/>
        <end position="256"/>
    </location>
</feature>
<sequence length="321" mass="36061">MANSFNDDSDLESVFQWIREGNQHLADEDWCRAAEQFGRAHEKLNDLALRAQSTDGDVDPELPKIVSLYHQQACDYLHRSRNAFLTMLRKETDQDKDTTDAEPAFRSLTEEEADRRLRLFVQLYGGNLEVSIVENVPATKPIADQESSLADRLASLNASLPQGFKTSDQRMLDIDRGLNRLGLSLYSSRDERPKIEVPQSEEDQVASIIAQTKDEMRFQPPEAVSSIPAVEIDSSVDDSEDDEDDQSSATGESLSPEDRLAIQEIVVEAQTKLAELLAMLELDLNAGEAPQPLDQPSARNILQSARRHLQNASRQWKEARL</sequence>
<dbReference type="KEGG" id="pti:PHATRDRAFT_47325"/>
<accession>B7G2Y9</accession>
<proteinExistence type="predicted"/>
<dbReference type="AlphaFoldDB" id="B7G2Y9"/>
<protein>
    <submittedName>
        <fullName evidence="2">Uncharacterized protein</fullName>
    </submittedName>
</protein>
<feature type="compositionally biased region" description="Acidic residues" evidence="1">
    <location>
        <begin position="234"/>
        <end position="246"/>
    </location>
</feature>
<gene>
    <name evidence="2" type="ORF">PHATRDRAFT_47325</name>
</gene>
<dbReference type="OrthoDB" id="49190at2759"/>
<organism evidence="2 3">
    <name type="scientific">Phaeodactylum tricornutum (strain CCAP 1055/1)</name>
    <dbReference type="NCBI Taxonomy" id="556484"/>
    <lineage>
        <taxon>Eukaryota</taxon>
        <taxon>Sar</taxon>
        <taxon>Stramenopiles</taxon>
        <taxon>Ochrophyta</taxon>
        <taxon>Bacillariophyta</taxon>
        <taxon>Bacillariophyceae</taxon>
        <taxon>Bacillariophycidae</taxon>
        <taxon>Naviculales</taxon>
        <taxon>Phaeodactylaceae</taxon>
        <taxon>Phaeodactylum</taxon>
    </lineage>
</organism>
<dbReference type="RefSeq" id="XP_002181524.1">
    <property type="nucleotide sequence ID" value="XM_002181488.1"/>
</dbReference>
<dbReference type="EMBL" id="CM000615">
    <property type="protein sequence ID" value="EEC46738.1"/>
    <property type="molecule type" value="Genomic_DNA"/>
</dbReference>
<keyword evidence="3" id="KW-1185">Reference proteome</keyword>
<name>B7G2Y9_PHATC</name>
<dbReference type="PaxDb" id="2850-Phatr47325"/>
<evidence type="ECO:0000313" key="3">
    <source>
        <dbReference type="Proteomes" id="UP000000759"/>
    </source>
</evidence>
<reference evidence="3" key="2">
    <citation type="submission" date="2008-08" db="EMBL/GenBank/DDBJ databases">
        <authorList>
            <consortium name="Diatom Consortium"/>
            <person name="Grigoriev I."/>
            <person name="Grimwood J."/>
            <person name="Kuo A."/>
            <person name="Otillar R.P."/>
            <person name="Salamov A."/>
            <person name="Detter J.C."/>
            <person name="Lindquist E."/>
            <person name="Shapiro H."/>
            <person name="Lucas S."/>
            <person name="Glavina del Rio T."/>
            <person name="Pitluck S."/>
            <person name="Rokhsar D."/>
            <person name="Bowler C."/>
        </authorList>
    </citation>
    <scope>GENOME REANNOTATION</scope>
    <source>
        <strain evidence="3">CCAP 1055/1</strain>
    </source>
</reference>
<dbReference type="Proteomes" id="UP000000759">
    <property type="component" value="Chromosome 13"/>
</dbReference>
<dbReference type="GeneID" id="7202492"/>